<reference evidence="5 6" key="1">
    <citation type="submission" date="2024-03" db="EMBL/GenBank/DDBJ databases">
        <title>Adaptation during the transition from Ophiocordyceps entomopathogen to insect associate is accompanied by gene loss and intensified selection.</title>
        <authorList>
            <person name="Ward C.M."/>
            <person name="Onetto C.A."/>
            <person name="Borneman A.R."/>
        </authorList>
    </citation>
    <scope>NUCLEOTIDE SEQUENCE [LARGE SCALE GENOMIC DNA]</scope>
    <source>
        <strain evidence="5">AWRI1</strain>
        <tissue evidence="5">Single Adult Female</tissue>
    </source>
</reference>
<dbReference type="GO" id="GO:0003723">
    <property type="term" value="F:RNA binding"/>
    <property type="evidence" value="ECO:0007669"/>
    <property type="project" value="UniProtKB-UniRule"/>
</dbReference>
<gene>
    <name evidence="5" type="ORF">V9T40_008395</name>
</gene>
<dbReference type="AlphaFoldDB" id="A0AAN9TKT5"/>
<dbReference type="PANTHER" id="PTHR24012">
    <property type="entry name" value="RNA BINDING PROTEIN"/>
    <property type="match status" value="1"/>
</dbReference>
<protein>
    <recommendedName>
        <fullName evidence="4">RRM domain-containing protein</fullName>
    </recommendedName>
</protein>
<name>A0AAN9TKT5_9HEMI</name>
<evidence type="ECO:0000313" key="5">
    <source>
        <dbReference type="EMBL" id="KAK7600954.1"/>
    </source>
</evidence>
<feature type="domain" description="RRM" evidence="4">
    <location>
        <begin position="16"/>
        <end position="102"/>
    </location>
</feature>
<dbReference type="InterPro" id="IPR012677">
    <property type="entry name" value="Nucleotide-bd_a/b_plait_sf"/>
</dbReference>
<dbReference type="Gene3D" id="3.30.70.330">
    <property type="match status" value="2"/>
</dbReference>
<proteinExistence type="predicted"/>
<dbReference type="Proteomes" id="UP001367676">
    <property type="component" value="Unassembled WGS sequence"/>
</dbReference>
<evidence type="ECO:0000256" key="2">
    <source>
        <dbReference type="ARBA" id="ARBA00022884"/>
    </source>
</evidence>
<organism evidence="5 6">
    <name type="scientific">Parthenolecanium corni</name>
    <dbReference type="NCBI Taxonomy" id="536013"/>
    <lineage>
        <taxon>Eukaryota</taxon>
        <taxon>Metazoa</taxon>
        <taxon>Ecdysozoa</taxon>
        <taxon>Arthropoda</taxon>
        <taxon>Hexapoda</taxon>
        <taxon>Insecta</taxon>
        <taxon>Pterygota</taxon>
        <taxon>Neoptera</taxon>
        <taxon>Paraneoptera</taxon>
        <taxon>Hemiptera</taxon>
        <taxon>Sternorrhyncha</taxon>
        <taxon>Coccoidea</taxon>
        <taxon>Coccidae</taxon>
        <taxon>Parthenolecanium</taxon>
    </lineage>
</organism>
<dbReference type="SUPFAM" id="SSF54928">
    <property type="entry name" value="RNA-binding domain, RBD"/>
    <property type="match status" value="1"/>
</dbReference>
<dbReference type="FunFam" id="3.30.70.330:FF:000169">
    <property type="entry name" value="protein alan shepard isoform X4"/>
    <property type="match status" value="1"/>
</dbReference>
<keyword evidence="1" id="KW-0677">Repeat</keyword>
<evidence type="ECO:0000313" key="6">
    <source>
        <dbReference type="Proteomes" id="UP001367676"/>
    </source>
</evidence>
<keyword evidence="6" id="KW-1185">Reference proteome</keyword>
<dbReference type="SMART" id="SM00360">
    <property type="entry name" value="RRM"/>
    <property type="match status" value="2"/>
</dbReference>
<accession>A0AAN9TKT5</accession>
<dbReference type="PROSITE" id="PS50102">
    <property type="entry name" value="RRM"/>
    <property type="match status" value="2"/>
</dbReference>
<sequence length="426" mass="46304">MILGSGIMGKDPELQKMLQVPDLKSDKSNKKLHSGSSFRTSLEPELYGTIMSTKAIMDKNTNKCRGYGFVDFESDISAENAVKGLQAKGIQAQMAKVGISSVIRRSANHQEQDPTNLYFANLPLNFKEHDLENLLSKFGNVVSTRVLRDEVNISKGVGFARMDAKDKCEKIIQALNGTTINGAKDPLLIKFADGGPKKRLHKTDGGHLYDPSSFSQNGLATTPILPASAITPYTRHYSATQPIAGYSVPTQWLPQYIVQPAPHMTQMDVVPQTDPNAVTYSSMIPQLAAHVSTIQLGTPGSYITASPHPNTYPYCAAAPSIIHTVPIAPSEEHPPNAVSPDDYQPYPLNQLAGCTGTPSQQVNLNLRHLAEFGNMSQLLLFRKMRHLADRRIRFGKSSQLAGCSGTSSQWRPPRGLSGAVAPGLTI</sequence>
<feature type="domain" description="RRM" evidence="4">
    <location>
        <begin position="115"/>
        <end position="194"/>
    </location>
</feature>
<dbReference type="EMBL" id="JBBCAQ010000010">
    <property type="protein sequence ID" value="KAK7600954.1"/>
    <property type="molecule type" value="Genomic_DNA"/>
</dbReference>
<evidence type="ECO:0000256" key="3">
    <source>
        <dbReference type="PROSITE-ProRule" id="PRU00176"/>
    </source>
</evidence>
<comment type="caution">
    <text evidence="5">The sequence shown here is derived from an EMBL/GenBank/DDBJ whole genome shotgun (WGS) entry which is preliminary data.</text>
</comment>
<dbReference type="CDD" id="cd12244">
    <property type="entry name" value="RRM2_MSSP"/>
    <property type="match status" value="1"/>
</dbReference>
<keyword evidence="2 3" id="KW-0694">RNA-binding</keyword>
<dbReference type="Pfam" id="PF00076">
    <property type="entry name" value="RRM_1"/>
    <property type="match status" value="2"/>
</dbReference>
<dbReference type="InterPro" id="IPR000504">
    <property type="entry name" value="RRM_dom"/>
</dbReference>
<evidence type="ECO:0000259" key="4">
    <source>
        <dbReference type="PROSITE" id="PS50102"/>
    </source>
</evidence>
<dbReference type="InterPro" id="IPR035979">
    <property type="entry name" value="RBD_domain_sf"/>
</dbReference>
<evidence type="ECO:0000256" key="1">
    <source>
        <dbReference type="ARBA" id="ARBA00022737"/>
    </source>
</evidence>